<proteinExistence type="predicted"/>
<sequence length="80" mass="8810">MTVFDLFKTKPLNIHGPPLTHVLNSGLEACSTGIMPTEWALKCQINLTLPIWAEAVPKLLYGMITDAQSQRQSCPTSLDL</sequence>
<keyword evidence="2" id="KW-1185">Reference proteome</keyword>
<dbReference type="Proteomes" id="UP001161064">
    <property type="component" value="Unassembled WGS sequence"/>
</dbReference>
<gene>
    <name evidence="1" type="ORF">PsB1_0844</name>
</gene>
<organism evidence="1 2">
    <name type="scientific">Candidatus Phycosocius spiralis</name>
    <dbReference type="NCBI Taxonomy" id="2815099"/>
    <lineage>
        <taxon>Bacteria</taxon>
        <taxon>Pseudomonadati</taxon>
        <taxon>Pseudomonadota</taxon>
        <taxon>Alphaproteobacteria</taxon>
        <taxon>Caulobacterales</taxon>
        <taxon>Caulobacterales incertae sedis</taxon>
        <taxon>Candidatus Phycosocius</taxon>
    </lineage>
</organism>
<comment type="caution">
    <text evidence="1">The sequence shown here is derived from an EMBL/GenBank/DDBJ whole genome shotgun (WGS) entry which is preliminary data.</text>
</comment>
<protein>
    <submittedName>
        <fullName evidence="1">Uncharacterized protein</fullName>
    </submittedName>
</protein>
<name>A0ABQ4PUI4_9PROT</name>
<dbReference type="EMBL" id="BPFZ01000004">
    <property type="protein sequence ID" value="GIU66690.1"/>
    <property type="molecule type" value="Genomic_DNA"/>
</dbReference>
<reference evidence="1" key="2">
    <citation type="journal article" date="2023" name="ISME Commun">
        <title>Characterization of a bloom-associated alphaproteobacterial lineage, 'Candidatus Phycosocius': insights into freshwater algal-bacterial interactions.</title>
        <authorList>
            <person name="Tanabe Y."/>
            <person name="Yamaguchi H."/>
            <person name="Yoshida M."/>
            <person name="Kai A."/>
            <person name="Okazaki Y."/>
        </authorList>
    </citation>
    <scope>NUCLEOTIDE SEQUENCE</scope>
    <source>
        <strain evidence="1">BOTRYCO-1</strain>
    </source>
</reference>
<accession>A0ABQ4PUI4</accession>
<reference evidence="1" key="1">
    <citation type="submission" date="2021-05" db="EMBL/GenBank/DDBJ databases">
        <authorList>
            <person name="Tanabe Y."/>
        </authorList>
    </citation>
    <scope>NUCLEOTIDE SEQUENCE</scope>
    <source>
        <strain evidence="1">BOTRYCO-1</strain>
    </source>
</reference>
<evidence type="ECO:0000313" key="1">
    <source>
        <dbReference type="EMBL" id="GIU66690.1"/>
    </source>
</evidence>
<evidence type="ECO:0000313" key="2">
    <source>
        <dbReference type="Proteomes" id="UP001161064"/>
    </source>
</evidence>